<dbReference type="FunCoup" id="A0A7I4EDD7">
    <property type="interactions" value="1116"/>
</dbReference>
<name>A0A7I4EDD7_PHYPA</name>
<dbReference type="InParanoid" id="A0A7I4EDD7"/>
<dbReference type="Gramene" id="Pp3c8_20950V3.2">
    <property type="protein sequence ID" value="Pp3c8_20950V3.2"/>
    <property type="gene ID" value="Pp3c8_20950"/>
</dbReference>
<protein>
    <recommendedName>
        <fullName evidence="3">Complex 1 LYR protein domain-containing protein</fullName>
    </recommendedName>
</protein>
<evidence type="ECO:0000313" key="4">
    <source>
        <dbReference type="EnsemblPlants" id="Pp3c8_20950V3.2"/>
    </source>
</evidence>
<sequence>MGVRGPPLDLRAFLLRGHCIRLYRAALRSARRAPAYSREELEQTIRREFELHRFEGNSQTIRFLLSDGLQRLKQLNTLLGIQGHEPDVRV</sequence>
<proteinExistence type="predicted"/>
<dbReference type="Pfam" id="PF05347">
    <property type="entry name" value="Complex1_LYR"/>
    <property type="match status" value="1"/>
</dbReference>
<reference evidence="4" key="3">
    <citation type="submission" date="2020-12" db="UniProtKB">
        <authorList>
            <consortium name="EnsemblPlants"/>
        </authorList>
    </citation>
    <scope>IDENTIFICATION</scope>
</reference>
<dbReference type="RefSeq" id="XP_073391830.1">
    <property type="nucleotide sequence ID" value="XM_073535729.1"/>
</dbReference>
<dbReference type="PANTHER" id="PTHR13675:SF0">
    <property type="entry name" value="LYR MOTIF-CONTAINING PROTEIN 2"/>
    <property type="match status" value="1"/>
</dbReference>
<evidence type="ECO:0000256" key="2">
    <source>
        <dbReference type="ARBA" id="ARBA00023128"/>
    </source>
</evidence>
<evidence type="ECO:0000259" key="3">
    <source>
        <dbReference type="Pfam" id="PF05347"/>
    </source>
</evidence>
<reference evidence="4 5" key="2">
    <citation type="journal article" date="2018" name="Plant J.">
        <title>The Physcomitrella patens chromosome-scale assembly reveals moss genome structure and evolution.</title>
        <authorList>
            <person name="Lang D."/>
            <person name="Ullrich K.K."/>
            <person name="Murat F."/>
            <person name="Fuchs J."/>
            <person name="Jenkins J."/>
            <person name="Haas F.B."/>
            <person name="Piednoel M."/>
            <person name="Gundlach H."/>
            <person name="Van Bel M."/>
            <person name="Meyberg R."/>
            <person name="Vives C."/>
            <person name="Morata J."/>
            <person name="Symeonidi A."/>
            <person name="Hiss M."/>
            <person name="Muchero W."/>
            <person name="Kamisugi Y."/>
            <person name="Saleh O."/>
            <person name="Blanc G."/>
            <person name="Decker E.L."/>
            <person name="van Gessel N."/>
            <person name="Grimwood J."/>
            <person name="Hayes R.D."/>
            <person name="Graham S.W."/>
            <person name="Gunter L.E."/>
            <person name="McDaniel S.F."/>
            <person name="Hoernstein S.N.W."/>
            <person name="Larsson A."/>
            <person name="Li F.W."/>
            <person name="Perroud P.F."/>
            <person name="Phillips J."/>
            <person name="Ranjan P."/>
            <person name="Rokshar D.S."/>
            <person name="Rothfels C.J."/>
            <person name="Schneider L."/>
            <person name="Shu S."/>
            <person name="Stevenson D.W."/>
            <person name="Thummler F."/>
            <person name="Tillich M."/>
            <person name="Villarreal Aguilar J.C."/>
            <person name="Widiez T."/>
            <person name="Wong G.K."/>
            <person name="Wymore A."/>
            <person name="Zhang Y."/>
            <person name="Zimmer A.D."/>
            <person name="Quatrano R.S."/>
            <person name="Mayer K.F.X."/>
            <person name="Goodstein D."/>
            <person name="Casacuberta J.M."/>
            <person name="Vandepoele K."/>
            <person name="Reski R."/>
            <person name="Cuming A.C."/>
            <person name="Tuskan G.A."/>
            <person name="Maumus F."/>
            <person name="Salse J."/>
            <person name="Schmutz J."/>
            <person name="Rensing S.A."/>
        </authorList>
    </citation>
    <scope>NUCLEOTIDE SEQUENCE [LARGE SCALE GENOMIC DNA]</scope>
    <source>
        <strain evidence="4 5">cv. Gransden 2004</strain>
    </source>
</reference>
<keyword evidence="5" id="KW-1185">Reference proteome</keyword>
<comment type="subcellular location">
    <subcellularLocation>
        <location evidence="1">Mitochondrion</location>
    </subcellularLocation>
</comment>
<evidence type="ECO:0000313" key="5">
    <source>
        <dbReference type="Proteomes" id="UP000006727"/>
    </source>
</evidence>
<evidence type="ECO:0000256" key="1">
    <source>
        <dbReference type="ARBA" id="ARBA00004173"/>
    </source>
</evidence>
<dbReference type="EnsemblPlants" id="Pp3c8_20950V3.2">
    <property type="protein sequence ID" value="Pp3c8_20950V3.2"/>
    <property type="gene ID" value="Pp3c8_20950"/>
</dbReference>
<dbReference type="EnsemblPlants" id="Pp3c8_20950V3.1">
    <property type="protein sequence ID" value="Pp3c8_20950V3.1"/>
    <property type="gene ID" value="Pp3c8_20950"/>
</dbReference>
<accession>A0A7I4EDD7</accession>
<dbReference type="Proteomes" id="UP000006727">
    <property type="component" value="Chromosome 8"/>
</dbReference>
<dbReference type="GO" id="GO:0005739">
    <property type="term" value="C:mitochondrion"/>
    <property type="evidence" value="ECO:0007669"/>
    <property type="project" value="UniProtKB-SubCell"/>
</dbReference>
<dbReference type="GeneID" id="141045691"/>
<dbReference type="InterPro" id="IPR008011">
    <property type="entry name" value="Complex1_LYR_dom"/>
</dbReference>
<dbReference type="Gramene" id="Pp3c8_20950V3.1">
    <property type="protein sequence ID" value="Pp3c8_20950V3.1"/>
    <property type="gene ID" value="Pp3c8_20950"/>
</dbReference>
<organism evidence="4 5">
    <name type="scientific">Physcomitrium patens</name>
    <name type="common">Spreading-leaved earth moss</name>
    <name type="synonym">Physcomitrella patens</name>
    <dbReference type="NCBI Taxonomy" id="3218"/>
    <lineage>
        <taxon>Eukaryota</taxon>
        <taxon>Viridiplantae</taxon>
        <taxon>Streptophyta</taxon>
        <taxon>Embryophyta</taxon>
        <taxon>Bryophyta</taxon>
        <taxon>Bryophytina</taxon>
        <taxon>Bryopsida</taxon>
        <taxon>Funariidae</taxon>
        <taxon>Funariales</taxon>
        <taxon>Funariaceae</taxon>
        <taxon>Physcomitrium</taxon>
    </lineage>
</organism>
<dbReference type="PANTHER" id="PTHR13675">
    <property type="entry name" value="LYR MOTIF-CONTAINING PROTEIN 2"/>
    <property type="match status" value="1"/>
</dbReference>
<feature type="domain" description="Complex 1 LYR protein" evidence="3">
    <location>
        <begin position="18"/>
        <end position="73"/>
    </location>
</feature>
<dbReference type="AlphaFoldDB" id="A0A7I4EDD7"/>
<dbReference type="EMBL" id="ABEU02000008">
    <property type="status" value="NOT_ANNOTATED_CDS"/>
    <property type="molecule type" value="Genomic_DNA"/>
</dbReference>
<reference evidence="4 5" key="1">
    <citation type="journal article" date="2008" name="Science">
        <title>The Physcomitrella genome reveals evolutionary insights into the conquest of land by plants.</title>
        <authorList>
            <person name="Rensing S."/>
            <person name="Lang D."/>
            <person name="Zimmer A."/>
            <person name="Terry A."/>
            <person name="Salamov A."/>
            <person name="Shapiro H."/>
            <person name="Nishiyama T."/>
            <person name="Perroud P.-F."/>
            <person name="Lindquist E."/>
            <person name="Kamisugi Y."/>
            <person name="Tanahashi T."/>
            <person name="Sakakibara K."/>
            <person name="Fujita T."/>
            <person name="Oishi K."/>
            <person name="Shin-I T."/>
            <person name="Kuroki Y."/>
            <person name="Toyoda A."/>
            <person name="Suzuki Y."/>
            <person name="Hashimoto A."/>
            <person name="Yamaguchi K."/>
            <person name="Sugano A."/>
            <person name="Kohara Y."/>
            <person name="Fujiyama A."/>
            <person name="Anterola A."/>
            <person name="Aoki S."/>
            <person name="Ashton N."/>
            <person name="Barbazuk W.B."/>
            <person name="Barker E."/>
            <person name="Bennetzen J."/>
            <person name="Bezanilla M."/>
            <person name="Blankenship R."/>
            <person name="Cho S.H."/>
            <person name="Dutcher S."/>
            <person name="Estelle M."/>
            <person name="Fawcett J.A."/>
            <person name="Gundlach H."/>
            <person name="Hanada K."/>
            <person name="Heyl A."/>
            <person name="Hicks K.A."/>
            <person name="Hugh J."/>
            <person name="Lohr M."/>
            <person name="Mayer K."/>
            <person name="Melkozernov A."/>
            <person name="Murata T."/>
            <person name="Nelson D."/>
            <person name="Pils B."/>
            <person name="Prigge M."/>
            <person name="Reiss B."/>
            <person name="Renner T."/>
            <person name="Rombauts S."/>
            <person name="Rushton P."/>
            <person name="Sanderfoot A."/>
            <person name="Schween G."/>
            <person name="Shiu S.-H."/>
            <person name="Stueber K."/>
            <person name="Theodoulou F.L."/>
            <person name="Tu H."/>
            <person name="Van de Peer Y."/>
            <person name="Verrier P.J."/>
            <person name="Waters E."/>
            <person name="Wood A."/>
            <person name="Yang L."/>
            <person name="Cove D."/>
            <person name="Cuming A."/>
            <person name="Hasebe M."/>
            <person name="Lucas S."/>
            <person name="Mishler D.B."/>
            <person name="Reski R."/>
            <person name="Grigoriev I."/>
            <person name="Quatrano R.S."/>
            <person name="Boore J.L."/>
        </authorList>
    </citation>
    <scope>NUCLEOTIDE SEQUENCE [LARGE SCALE GENOMIC DNA]</scope>
    <source>
        <strain evidence="4 5">cv. Gransden 2004</strain>
    </source>
</reference>
<keyword evidence="2" id="KW-0496">Mitochondrion</keyword>